<evidence type="ECO:0000313" key="3">
    <source>
        <dbReference type="Proteomes" id="UP000494206"/>
    </source>
</evidence>
<dbReference type="AlphaFoldDB" id="A0A8S1EXU3"/>
<organism evidence="2 3">
    <name type="scientific">Caenorhabditis bovis</name>
    <dbReference type="NCBI Taxonomy" id="2654633"/>
    <lineage>
        <taxon>Eukaryota</taxon>
        <taxon>Metazoa</taxon>
        <taxon>Ecdysozoa</taxon>
        <taxon>Nematoda</taxon>
        <taxon>Chromadorea</taxon>
        <taxon>Rhabditida</taxon>
        <taxon>Rhabditina</taxon>
        <taxon>Rhabditomorpha</taxon>
        <taxon>Rhabditoidea</taxon>
        <taxon>Rhabditidae</taxon>
        <taxon>Peloderinae</taxon>
        <taxon>Caenorhabditis</taxon>
    </lineage>
</organism>
<feature type="compositionally biased region" description="Polar residues" evidence="1">
    <location>
        <begin position="134"/>
        <end position="145"/>
    </location>
</feature>
<feature type="region of interest" description="Disordered" evidence="1">
    <location>
        <begin position="273"/>
        <end position="311"/>
    </location>
</feature>
<accession>A0A8S1EXU3</accession>
<comment type="caution">
    <text evidence="2">The sequence shown here is derived from an EMBL/GenBank/DDBJ whole genome shotgun (WGS) entry which is preliminary data.</text>
</comment>
<feature type="compositionally biased region" description="Basic residues" evidence="1">
    <location>
        <begin position="46"/>
        <end position="55"/>
    </location>
</feature>
<proteinExistence type="predicted"/>
<feature type="compositionally biased region" description="Polar residues" evidence="1">
    <location>
        <begin position="116"/>
        <end position="126"/>
    </location>
</feature>
<dbReference type="Proteomes" id="UP000494206">
    <property type="component" value="Unassembled WGS sequence"/>
</dbReference>
<dbReference type="OrthoDB" id="5786564at2759"/>
<gene>
    <name evidence="2" type="ORF">CBOVIS_LOCUS5402</name>
</gene>
<feature type="region of interest" description="Disordered" evidence="1">
    <location>
        <begin position="25"/>
        <end position="65"/>
    </location>
</feature>
<name>A0A8S1EXU3_9PELO</name>
<dbReference type="EMBL" id="CADEPM010000003">
    <property type="protein sequence ID" value="CAB3402843.1"/>
    <property type="molecule type" value="Genomic_DNA"/>
</dbReference>
<keyword evidence="3" id="KW-1185">Reference proteome</keyword>
<feature type="region of interest" description="Disordered" evidence="1">
    <location>
        <begin position="99"/>
        <end position="145"/>
    </location>
</feature>
<reference evidence="2 3" key="1">
    <citation type="submission" date="2020-04" db="EMBL/GenBank/DDBJ databases">
        <authorList>
            <person name="Laetsch R D."/>
            <person name="Stevens L."/>
            <person name="Kumar S."/>
            <person name="Blaxter L. M."/>
        </authorList>
    </citation>
    <scope>NUCLEOTIDE SEQUENCE [LARGE SCALE GENOMIC DNA]</scope>
</reference>
<protein>
    <submittedName>
        <fullName evidence="2">Uncharacterized protein</fullName>
    </submittedName>
</protein>
<evidence type="ECO:0000313" key="2">
    <source>
        <dbReference type="EMBL" id="CAB3402843.1"/>
    </source>
</evidence>
<evidence type="ECO:0000256" key="1">
    <source>
        <dbReference type="SAM" id="MobiDB-lite"/>
    </source>
</evidence>
<sequence length="372" mass="41339">MIRRIKRLFGFTARGSYFPHDDVLPDDNGIIATPSRKNVKSDKKEKSKKALKSKKSAPAALITDDRETTFLPKSAANQTVPEIIIGGDDSLHHSECETNAATDSLPYREPSDKSQRFTNSRSSAAPSSVREAASNRSLAGSETTKSLDVNLKGEISKNGSYVDSEYSTETNNDEERLVDGGILEPPHDPYSQASLLCVNTPEVPIEFGTAEEFKREENKFNMSTSKTDVEMERKIQEMNEQLEDILKKPAPFNVSTARLPALKTFADLSCDDTVGSDDFDEKNNSRTPRGRSTDEQQRQSGRRCASDMRPSDDIVRADTVIRPRGIRYVRPRGVREFSIIGVRSDSAARPLQRPRGVRCDLPSCIQMCGNSK</sequence>